<dbReference type="RefSeq" id="WP_190382459.1">
    <property type="nucleotide sequence ID" value="NZ_JACJQT010000009.1"/>
</dbReference>
<evidence type="ECO:0000313" key="1">
    <source>
        <dbReference type="EMBL" id="MBD2277772.1"/>
    </source>
</evidence>
<evidence type="ECO:0000313" key="2">
    <source>
        <dbReference type="Proteomes" id="UP000606721"/>
    </source>
</evidence>
<name>A0ABR8BSL9_APHFL</name>
<comment type="caution">
    <text evidence="1">The sequence shown here is derived from an EMBL/GenBank/DDBJ whole genome shotgun (WGS) entry which is preliminary data.</text>
</comment>
<keyword evidence="2" id="KW-1185">Reference proteome</keyword>
<accession>A0ABR8BSL9</accession>
<protein>
    <submittedName>
        <fullName evidence="1">Uncharacterized protein</fullName>
    </submittedName>
</protein>
<dbReference type="Proteomes" id="UP000606721">
    <property type="component" value="Unassembled WGS sequence"/>
</dbReference>
<dbReference type="EMBL" id="JACJQT010000009">
    <property type="protein sequence ID" value="MBD2277772.1"/>
    <property type="molecule type" value="Genomic_DNA"/>
</dbReference>
<gene>
    <name evidence="1" type="ORF">H6F99_05400</name>
</gene>
<reference evidence="1 2" key="1">
    <citation type="journal article" date="2020" name="ISME J.">
        <title>Comparative genomics reveals insights into cyanobacterial evolution and habitat adaptation.</title>
        <authorList>
            <person name="Chen M.Y."/>
            <person name="Teng W.K."/>
            <person name="Zhao L."/>
            <person name="Hu C.X."/>
            <person name="Zhou Y.K."/>
            <person name="Han B.P."/>
            <person name="Song L.R."/>
            <person name="Shu W.S."/>
        </authorList>
    </citation>
    <scope>NUCLEOTIDE SEQUENCE [LARGE SCALE GENOMIC DNA]</scope>
    <source>
        <strain evidence="1 2">FACHB-1040</strain>
    </source>
</reference>
<proteinExistence type="predicted"/>
<sequence>MIGWLFGGVVKKFERAAKDVIQESSQEISNLFDHKLKPLADQFDYVSQQRLQEIEDLETQTKVDIENLLNHANDKVKANLQEINQLREQVIKDSQQTISQTNFYLENRINQLSLAVMEAIAGVDSSLQRVENLENQLFADASQLIDKIDEAIDGKLEFIRNELKKHLHHALPNPLDKCRQQLGIGWKFGGSISDMQLYKLNQCYELSKLNENTPIDQVLETYGQLQHNAAMMAALVRKSPELRRRAIEDWMKYGLLCEFWRSTIADYAQQEQLKLQGSYSQQMLKGN</sequence>
<organism evidence="1 2">
    <name type="scientific">Aphanizomenon flos-aquae FACHB-1040</name>
    <dbReference type="NCBI Taxonomy" id="2692887"/>
    <lineage>
        <taxon>Bacteria</taxon>
        <taxon>Bacillati</taxon>
        <taxon>Cyanobacteriota</taxon>
        <taxon>Cyanophyceae</taxon>
        <taxon>Nostocales</taxon>
        <taxon>Aphanizomenonaceae</taxon>
        <taxon>Aphanizomenon</taxon>
    </lineage>
</organism>